<feature type="domain" description="Heterokaryon incompatibility" evidence="1">
    <location>
        <begin position="52"/>
        <end position="214"/>
    </location>
</feature>
<dbReference type="OrthoDB" id="2157530at2759"/>
<dbReference type="InParanoid" id="L2GCT7"/>
<accession>L2GCT7</accession>
<dbReference type="EMBL" id="KB020530">
    <property type="protein sequence ID" value="ELA36230.1"/>
    <property type="molecule type" value="Genomic_DNA"/>
</dbReference>
<gene>
    <name evidence="3" type="primary">het-6-5</name>
    <name evidence="2" type="ORF">CGGC5_4237</name>
    <name evidence="3" type="ORF">CGGC5_v011542</name>
</gene>
<sequence>MDQSMAASSIRRGFPYFPLADTDIRILRIKPGADDRVICYLHHATLNDTLYYDALSYVWGDTSIKQEIRVNGLSFWVTENLYTALKRLRSIPPPDGCAVASFWVDAICINQDDASEKSRQVPQMNRIYTNASRVFVWISPAELNRDPSLREATNRVRELFRPDTAQWWQQELTALRNSTMSMEESAVAVRKGVFSSLIYFQQHPWFHRIWTLQESVLARRSPILLFDDDDAFDESCEVFTLDALHEKVVWSPPCVQIIAKLMELRKWVQRPGLLAKMSMHNPGYMLLLVLCRSELRTVSIPQDRLYGLYVDYTLPHHQVFGQFARYIIETTGSTCLLDCAVYNWRYLRGPTWVSMFSSMPKAFLKTAPTNPFHRPIISADGLMLTIKGVLKDRCVVALRRSDPRDHHQVAEYVMEIEDKVVKPVALQRGLDPKTVREALFRVSHTYETYEYYRQHPGNESEDEQSSTLVGEDGGALWQITSPIFVTSQGFFGLCHTMGPCSVGDYICLRPKGAPLILRKQDGSEMYEVIGPVSDCLEDLRDRAGLEFEDVCLV</sequence>
<dbReference type="InterPro" id="IPR010730">
    <property type="entry name" value="HET"/>
</dbReference>
<keyword evidence="4" id="KW-1185">Reference proteome</keyword>
<reference evidence="3 4" key="2">
    <citation type="submission" date="2012-08" db="EMBL/GenBank/DDBJ databases">
        <authorList>
            <person name="Gan P.H.P."/>
            <person name="Ikeda K."/>
            <person name="Irieda H."/>
            <person name="Narusaka M."/>
            <person name="O'Connell R.J."/>
            <person name="Narusaka Y."/>
            <person name="Takano Y."/>
            <person name="Kubo Y."/>
            <person name="Shirasu K."/>
        </authorList>
    </citation>
    <scope>NUCLEOTIDE SEQUENCE [LARGE SCALE GENOMIC DNA]</scope>
    <source>
        <strain evidence="3 4">Nara gc5</strain>
    </source>
</reference>
<evidence type="ECO:0000313" key="4">
    <source>
        <dbReference type="Proteomes" id="UP000011096"/>
    </source>
</evidence>
<dbReference type="EMBL" id="ANPB02000006">
    <property type="protein sequence ID" value="KAF4480546.1"/>
    <property type="molecule type" value="Genomic_DNA"/>
</dbReference>
<reference evidence="2" key="1">
    <citation type="submission" date="2012-08" db="EMBL/GenBank/DDBJ databases">
        <title>Genome analysis of Colletotrichum orbiculare and Colletotrichum fructicola.</title>
        <authorList>
            <person name="Gan P.H.P."/>
            <person name="Ikeda K."/>
            <person name="Irieda H."/>
            <person name="Narusaka M."/>
            <person name="O'Connell R.J."/>
            <person name="Narusaka Y."/>
            <person name="Takano Y."/>
            <person name="Kubo Y."/>
            <person name="Shirasu K."/>
        </authorList>
    </citation>
    <scope>NUCLEOTIDE SEQUENCE</scope>
    <source>
        <strain evidence="2">Nara gc5</strain>
    </source>
</reference>
<name>L2GCT7_COLFN</name>
<evidence type="ECO:0000313" key="3">
    <source>
        <dbReference type="EMBL" id="KAF4480546.1"/>
    </source>
</evidence>
<dbReference type="STRING" id="1213859.L2GCT7"/>
<dbReference type="HOGENOM" id="CLU_004184_3_6_1"/>
<protein>
    <submittedName>
        <fullName evidence="2 3">Heterokaryon incompatibility protein</fullName>
    </submittedName>
</protein>
<evidence type="ECO:0000313" key="2">
    <source>
        <dbReference type="EMBL" id="ELA36230.1"/>
    </source>
</evidence>
<evidence type="ECO:0000259" key="1">
    <source>
        <dbReference type="Pfam" id="PF06985"/>
    </source>
</evidence>
<dbReference type="Pfam" id="PF06985">
    <property type="entry name" value="HET"/>
    <property type="match status" value="1"/>
</dbReference>
<dbReference type="InterPro" id="IPR052895">
    <property type="entry name" value="HetReg/Transcr_Mod"/>
</dbReference>
<dbReference type="Proteomes" id="UP000011096">
    <property type="component" value="Unassembled WGS sequence"/>
</dbReference>
<dbReference type="AlphaFoldDB" id="L2GCT7"/>
<dbReference type="PANTHER" id="PTHR24148">
    <property type="entry name" value="ANKYRIN REPEAT DOMAIN-CONTAINING PROTEIN 39 HOMOLOG-RELATED"/>
    <property type="match status" value="1"/>
</dbReference>
<dbReference type="RefSeq" id="XP_066008135.1">
    <property type="nucleotide sequence ID" value="XM_066152544.1"/>
</dbReference>
<reference evidence="3 4" key="3">
    <citation type="submission" date="2020-04" db="EMBL/GenBank/DDBJ databases">
        <title>Genome sequencing and assembly of multiple isolates from the Colletotrichum gloeosporioides species complex.</title>
        <authorList>
            <person name="Gan P."/>
            <person name="Shirasu K."/>
        </authorList>
    </citation>
    <scope>NUCLEOTIDE SEQUENCE [LARGE SCALE GENOMIC DNA]</scope>
    <source>
        <strain evidence="3 4">Nara gc5</strain>
    </source>
</reference>
<organism evidence="2">
    <name type="scientific">Colletotrichum fructicola (strain Nara gc5)</name>
    <name type="common">Anthracnose fungus</name>
    <name type="synonym">Colletotrichum gloeosporioides (strain Nara gc5)</name>
    <dbReference type="NCBI Taxonomy" id="1213859"/>
    <lineage>
        <taxon>Eukaryota</taxon>
        <taxon>Fungi</taxon>
        <taxon>Dikarya</taxon>
        <taxon>Ascomycota</taxon>
        <taxon>Pezizomycotina</taxon>
        <taxon>Sordariomycetes</taxon>
        <taxon>Hypocreomycetidae</taxon>
        <taxon>Glomerellales</taxon>
        <taxon>Glomerellaceae</taxon>
        <taxon>Colletotrichum</taxon>
        <taxon>Colletotrichum gloeosporioides species complex</taxon>
    </lineage>
</organism>
<dbReference type="PANTHER" id="PTHR24148:SF73">
    <property type="entry name" value="HET DOMAIN PROTEIN (AFU_ORTHOLOGUE AFUA_8G01020)"/>
    <property type="match status" value="1"/>
</dbReference>
<proteinExistence type="predicted"/>
<dbReference type="GeneID" id="43616624"/>